<dbReference type="InterPro" id="IPR029016">
    <property type="entry name" value="GAF-like_dom_sf"/>
</dbReference>
<dbReference type="PRINTS" id="PR01590">
    <property type="entry name" value="HTHFIS"/>
</dbReference>
<dbReference type="InterPro" id="IPR002078">
    <property type="entry name" value="Sigma_54_int"/>
</dbReference>
<evidence type="ECO:0000256" key="4">
    <source>
        <dbReference type="ARBA" id="ARBA00023125"/>
    </source>
</evidence>
<keyword evidence="1" id="KW-0547">Nucleotide-binding</keyword>
<dbReference type="Gene3D" id="3.30.450.20">
    <property type="entry name" value="PAS domain"/>
    <property type="match status" value="1"/>
</dbReference>
<dbReference type="Pfam" id="PF02954">
    <property type="entry name" value="HTH_8"/>
    <property type="match status" value="1"/>
</dbReference>
<dbReference type="InterPro" id="IPR025662">
    <property type="entry name" value="Sigma_54_int_dom_ATP-bd_1"/>
</dbReference>
<dbReference type="InterPro" id="IPR000014">
    <property type="entry name" value="PAS"/>
</dbReference>
<dbReference type="Gene3D" id="1.10.8.60">
    <property type="match status" value="1"/>
</dbReference>
<evidence type="ECO:0000256" key="1">
    <source>
        <dbReference type="ARBA" id="ARBA00022741"/>
    </source>
</evidence>
<dbReference type="EMBL" id="CP155571">
    <property type="protein sequence ID" value="XFO72247.1"/>
    <property type="molecule type" value="Genomic_DNA"/>
</dbReference>
<dbReference type="PANTHER" id="PTHR32071:SF57">
    <property type="entry name" value="C4-DICARBOXYLATE TRANSPORT TRANSCRIPTIONAL REGULATORY PROTEIN DCTD"/>
    <property type="match status" value="1"/>
</dbReference>
<evidence type="ECO:0000256" key="5">
    <source>
        <dbReference type="ARBA" id="ARBA00023163"/>
    </source>
</evidence>
<protein>
    <submittedName>
        <fullName evidence="7">Anaerobic nitric oxide reductase transcription regulator NorR</fullName>
    </submittedName>
</protein>
<proteinExistence type="predicted"/>
<dbReference type="PROSITE" id="PS00675">
    <property type="entry name" value="SIGMA54_INTERACT_1"/>
    <property type="match status" value="1"/>
</dbReference>
<keyword evidence="3" id="KW-0805">Transcription regulation</keyword>
<organism evidence="7 8">
    <name type="scientific">Sporomusa acidovorans (strain ATCC 49682 / DSM 3132 / Mol)</name>
    <dbReference type="NCBI Taxonomy" id="1123286"/>
    <lineage>
        <taxon>Bacteria</taxon>
        <taxon>Bacillati</taxon>
        <taxon>Bacillota</taxon>
        <taxon>Negativicutes</taxon>
        <taxon>Selenomonadales</taxon>
        <taxon>Sporomusaceae</taxon>
        <taxon>Sporomusa</taxon>
    </lineage>
</organism>
<dbReference type="PANTHER" id="PTHR32071">
    <property type="entry name" value="TRANSCRIPTIONAL REGULATORY PROTEIN"/>
    <property type="match status" value="1"/>
</dbReference>
<gene>
    <name evidence="7" type="primary">norR_10</name>
    <name evidence="7" type="ORF">SPACI_022930</name>
</gene>
<dbReference type="CDD" id="cd00009">
    <property type="entry name" value="AAA"/>
    <property type="match status" value="1"/>
</dbReference>
<dbReference type="InterPro" id="IPR009057">
    <property type="entry name" value="Homeodomain-like_sf"/>
</dbReference>
<accession>A0ABZ3J1J8</accession>
<keyword evidence="4" id="KW-0238">DNA-binding</keyword>
<evidence type="ECO:0000313" key="7">
    <source>
        <dbReference type="EMBL" id="XFO72247.1"/>
    </source>
</evidence>
<dbReference type="Gene3D" id="1.10.10.60">
    <property type="entry name" value="Homeodomain-like"/>
    <property type="match status" value="1"/>
</dbReference>
<dbReference type="RefSeq" id="WP_169716738.1">
    <property type="nucleotide sequence ID" value="NZ_CP155571.1"/>
</dbReference>
<dbReference type="PROSITE" id="PS50045">
    <property type="entry name" value="SIGMA54_INTERACT_4"/>
    <property type="match status" value="1"/>
</dbReference>
<evidence type="ECO:0000313" key="8">
    <source>
        <dbReference type="Proteomes" id="UP000216052"/>
    </source>
</evidence>
<dbReference type="SMART" id="SM00382">
    <property type="entry name" value="AAA"/>
    <property type="match status" value="1"/>
</dbReference>
<evidence type="ECO:0000256" key="3">
    <source>
        <dbReference type="ARBA" id="ARBA00023015"/>
    </source>
</evidence>
<keyword evidence="2" id="KW-0067">ATP-binding</keyword>
<dbReference type="SUPFAM" id="SSF46689">
    <property type="entry name" value="Homeodomain-like"/>
    <property type="match status" value="1"/>
</dbReference>
<dbReference type="InterPro" id="IPR002197">
    <property type="entry name" value="HTH_Fis"/>
</dbReference>
<name>A0ABZ3J1J8_SPOA4</name>
<evidence type="ECO:0000256" key="2">
    <source>
        <dbReference type="ARBA" id="ARBA00022840"/>
    </source>
</evidence>
<dbReference type="InterPro" id="IPR027417">
    <property type="entry name" value="P-loop_NTPase"/>
</dbReference>
<dbReference type="InterPro" id="IPR058031">
    <property type="entry name" value="AAA_lid_NorR"/>
</dbReference>
<dbReference type="InterPro" id="IPR025943">
    <property type="entry name" value="Sigma_54_int_dom_ATP-bd_2"/>
</dbReference>
<feature type="domain" description="Sigma-54 factor interaction" evidence="6">
    <location>
        <begin position="380"/>
        <end position="609"/>
    </location>
</feature>
<evidence type="ECO:0000259" key="6">
    <source>
        <dbReference type="PROSITE" id="PS50045"/>
    </source>
</evidence>
<dbReference type="SUPFAM" id="SSF52540">
    <property type="entry name" value="P-loop containing nucleoside triphosphate hydrolases"/>
    <property type="match status" value="1"/>
</dbReference>
<dbReference type="Pfam" id="PF00158">
    <property type="entry name" value="Sigma54_activat"/>
    <property type="match status" value="1"/>
</dbReference>
<dbReference type="Pfam" id="PF13426">
    <property type="entry name" value="PAS_9"/>
    <property type="match status" value="1"/>
</dbReference>
<dbReference type="Pfam" id="PF25601">
    <property type="entry name" value="AAA_lid_14"/>
    <property type="match status" value="1"/>
</dbReference>
<dbReference type="PROSITE" id="PS00676">
    <property type="entry name" value="SIGMA54_INTERACT_2"/>
    <property type="match status" value="1"/>
</dbReference>
<dbReference type="Gene3D" id="3.30.450.40">
    <property type="match status" value="1"/>
</dbReference>
<keyword evidence="8" id="KW-1185">Reference proteome</keyword>
<sequence length="692" mass="78347">MMDENNSTALCGLQFVNKERWEAMTHNKERFLRNQLKDPRHFPNMNQAVAESWVRSRKLGVNPLDPLCCKYLDSKELKIVLDKNKLLIDITENLFNSFKKLVDSTGYLLYLFDKDGVLLLVSSLLYQNTEYDWLVGNPGKVCNESTVGTCAHVLSMRYKRPVQIIGPEQYCVALKNMIGSAAPILDENGEVIATLVLNQELVNPILDSNYQTLCIHTLGLIMAMTEAIQVQIELEKNNRYVRSVNSDLRLAYDTLEATLDCIDEGIVNVNQTGQIIRMNRHGLRIFNLESNQIANRNIREFLDENSCLIDFLVKGEKTSVEEIIRTNRDEQSYIIDIHPVLNQVTCQLTGAILRFNHVKKINAMVNSRSGAMARYNFADIIGESMTMKKAIDLGLRFAGLQETILLSGESGTGKEIFAQAIHNKCCPQGPFIALNCSALPRDLIESELFGYEAGSFTGADRSGRPGKIELANGGTLFLDEIGDMPLEIQPVLLRVIENKQVMRIGGRSYKKVDFNIIAATNKDFERVMAEGLFREDLFFRLSVLTIKLPPLRERENDVEILSNYFIEKYCRKIGRQVPRVQAAAKKKILRYSWPGNVRQLENAMIYAINVSQDNIITLECLPDAVLREKSGELNGKIATEREPSLISMASWEKTAIQMALMRTNNNIPLAADLLEISKPTLYRKIKTYNIKL</sequence>
<dbReference type="InterPro" id="IPR003593">
    <property type="entry name" value="AAA+_ATPase"/>
</dbReference>
<dbReference type="InterPro" id="IPR035965">
    <property type="entry name" value="PAS-like_dom_sf"/>
</dbReference>
<dbReference type="PROSITE" id="PS00688">
    <property type="entry name" value="SIGMA54_INTERACT_3"/>
    <property type="match status" value="1"/>
</dbReference>
<keyword evidence="5" id="KW-0804">Transcription</keyword>
<dbReference type="InterPro" id="IPR025944">
    <property type="entry name" value="Sigma_54_int_dom_CS"/>
</dbReference>
<reference evidence="7" key="1">
    <citation type="submission" date="2024-05" db="EMBL/GenBank/DDBJ databases">
        <title>Isolation and characterization of Sporomusa carbonis sp. nov., a carboxydotrophic hydrogenogen in the genus of Sporomusa isolated from a charcoal burning pile.</title>
        <authorList>
            <person name="Boeer T."/>
            <person name="Rosenbaum F."/>
            <person name="Eysell L."/>
            <person name="Mueller V."/>
            <person name="Daniel R."/>
            <person name="Poehlein A."/>
        </authorList>
    </citation>
    <scope>NUCLEOTIDE SEQUENCE [LARGE SCALE GENOMIC DNA]</scope>
    <source>
        <strain evidence="7">DSM 3132</strain>
    </source>
</reference>
<dbReference type="Gene3D" id="3.40.50.300">
    <property type="entry name" value="P-loop containing nucleotide triphosphate hydrolases"/>
    <property type="match status" value="1"/>
</dbReference>
<dbReference type="Proteomes" id="UP000216052">
    <property type="component" value="Chromosome"/>
</dbReference>
<dbReference type="SUPFAM" id="SSF55785">
    <property type="entry name" value="PYP-like sensor domain (PAS domain)"/>
    <property type="match status" value="1"/>
</dbReference>